<feature type="region of interest" description="Disordered" evidence="1">
    <location>
        <begin position="1"/>
        <end position="29"/>
    </location>
</feature>
<feature type="region of interest" description="Disordered" evidence="1">
    <location>
        <begin position="270"/>
        <end position="306"/>
    </location>
</feature>
<dbReference type="Proteomes" id="UP000076722">
    <property type="component" value="Unassembled WGS sequence"/>
</dbReference>
<sequence>MGFTTVSGFNHGTNNFGNHNTTTNTRDSHNLQVHTTTKNQLIVQQDGTTPPNATIIAINHIHIEHCYHGYRAGPQAPFEHYNRDNRGGDYENHGAELEGPGKQFQDMMTSLKTQFTQQDTHVTPILSASRSQLSIETSSSHRSGAHAAHDDGDDGDIEPRGNPALDLAPTRVAGGQSDSLLRLCRRPEIGASTESADYGLRRPRQSKVQQITGESMRGAYEILRSIRKGVVIPQDNDGLDQDDLLPELVPELDNVTSPARSNTFRKITASKEASGPPQLERGGCEVNGEDPSSAHVEDRDHEGMTSCQPEELIYDHRAFQLGVRGVFDASLARGDDEQPDWNEVV</sequence>
<gene>
    <name evidence="2" type="ORF">SISNIDRAFT_488712</name>
</gene>
<feature type="region of interest" description="Disordered" evidence="1">
    <location>
        <begin position="130"/>
        <end position="172"/>
    </location>
</feature>
<protein>
    <submittedName>
        <fullName evidence="2">Uncharacterized protein</fullName>
    </submittedName>
</protein>
<feature type="compositionally biased region" description="Low complexity" evidence="1">
    <location>
        <begin position="8"/>
        <end position="25"/>
    </location>
</feature>
<evidence type="ECO:0000313" key="2">
    <source>
        <dbReference type="EMBL" id="KZS90185.1"/>
    </source>
</evidence>
<dbReference type="EMBL" id="KV419423">
    <property type="protein sequence ID" value="KZS90185.1"/>
    <property type="molecule type" value="Genomic_DNA"/>
</dbReference>
<keyword evidence="3" id="KW-1185">Reference proteome</keyword>
<evidence type="ECO:0000313" key="3">
    <source>
        <dbReference type="Proteomes" id="UP000076722"/>
    </source>
</evidence>
<organism evidence="2 3">
    <name type="scientific">Sistotremastrum niveocremeum HHB9708</name>
    <dbReference type="NCBI Taxonomy" id="1314777"/>
    <lineage>
        <taxon>Eukaryota</taxon>
        <taxon>Fungi</taxon>
        <taxon>Dikarya</taxon>
        <taxon>Basidiomycota</taxon>
        <taxon>Agaricomycotina</taxon>
        <taxon>Agaricomycetes</taxon>
        <taxon>Sistotremastrales</taxon>
        <taxon>Sistotremastraceae</taxon>
        <taxon>Sertulicium</taxon>
        <taxon>Sertulicium niveocremeum</taxon>
    </lineage>
</organism>
<name>A0A164R281_9AGAM</name>
<proteinExistence type="predicted"/>
<reference evidence="2 3" key="1">
    <citation type="journal article" date="2016" name="Mol. Biol. Evol.">
        <title>Comparative Genomics of Early-Diverging Mushroom-Forming Fungi Provides Insights into the Origins of Lignocellulose Decay Capabilities.</title>
        <authorList>
            <person name="Nagy L.G."/>
            <person name="Riley R."/>
            <person name="Tritt A."/>
            <person name="Adam C."/>
            <person name="Daum C."/>
            <person name="Floudas D."/>
            <person name="Sun H."/>
            <person name="Yadav J.S."/>
            <person name="Pangilinan J."/>
            <person name="Larsson K.H."/>
            <person name="Matsuura K."/>
            <person name="Barry K."/>
            <person name="Labutti K."/>
            <person name="Kuo R."/>
            <person name="Ohm R.A."/>
            <person name="Bhattacharya S.S."/>
            <person name="Shirouzu T."/>
            <person name="Yoshinaga Y."/>
            <person name="Martin F.M."/>
            <person name="Grigoriev I.V."/>
            <person name="Hibbett D.S."/>
        </authorList>
    </citation>
    <scope>NUCLEOTIDE SEQUENCE [LARGE SCALE GENOMIC DNA]</scope>
    <source>
        <strain evidence="2 3">HHB9708</strain>
    </source>
</reference>
<accession>A0A164R281</accession>
<dbReference type="AlphaFoldDB" id="A0A164R281"/>
<evidence type="ECO:0000256" key="1">
    <source>
        <dbReference type="SAM" id="MobiDB-lite"/>
    </source>
</evidence>